<proteinExistence type="predicted"/>
<organism evidence="2 3">
    <name type="scientific">Aristolochia fimbriata</name>
    <name type="common">White veined hardy Dutchman's pipe vine</name>
    <dbReference type="NCBI Taxonomy" id="158543"/>
    <lineage>
        <taxon>Eukaryota</taxon>
        <taxon>Viridiplantae</taxon>
        <taxon>Streptophyta</taxon>
        <taxon>Embryophyta</taxon>
        <taxon>Tracheophyta</taxon>
        <taxon>Spermatophyta</taxon>
        <taxon>Magnoliopsida</taxon>
        <taxon>Magnoliidae</taxon>
        <taxon>Piperales</taxon>
        <taxon>Aristolochiaceae</taxon>
        <taxon>Aristolochia</taxon>
    </lineage>
</organism>
<feature type="compositionally biased region" description="Basic and acidic residues" evidence="1">
    <location>
        <begin position="77"/>
        <end position="87"/>
    </location>
</feature>
<protein>
    <submittedName>
        <fullName evidence="2">Uncharacterized protein</fullName>
    </submittedName>
</protein>
<evidence type="ECO:0000313" key="2">
    <source>
        <dbReference type="EMBL" id="KAG9456956.1"/>
    </source>
</evidence>
<evidence type="ECO:0000313" key="3">
    <source>
        <dbReference type="Proteomes" id="UP000825729"/>
    </source>
</evidence>
<dbReference type="AlphaFoldDB" id="A0AAV7FA67"/>
<keyword evidence="3" id="KW-1185">Reference proteome</keyword>
<comment type="caution">
    <text evidence="2">The sequence shown here is derived from an EMBL/GenBank/DDBJ whole genome shotgun (WGS) entry which is preliminary data.</text>
</comment>
<name>A0AAV7FA67_ARIFI</name>
<dbReference type="EMBL" id="JAINDJ010000002">
    <property type="protein sequence ID" value="KAG9456956.1"/>
    <property type="molecule type" value="Genomic_DNA"/>
</dbReference>
<feature type="compositionally biased region" description="Polar residues" evidence="1">
    <location>
        <begin position="97"/>
        <end position="110"/>
    </location>
</feature>
<feature type="region of interest" description="Disordered" evidence="1">
    <location>
        <begin position="1"/>
        <end position="22"/>
    </location>
</feature>
<reference evidence="2 3" key="1">
    <citation type="submission" date="2021-07" db="EMBL/GenBank/DDBJ databases">
        <title>The Aristolochia fimbriata genome: insights into angiosperm evolution, floral development and chemical biosynthesis.</title>
        <authorList>
            <person name="Jiao Y."/>
        </authorList>
    </citation>
    <scope>NUCLEOTIDE SEQUENCE [LARGE SCALE GENOMIC DNA]</scope>
    <source>
        <strain evidence="2">IBCAS-2021</strain>
        <tissue evidence="2">Leaf</tissue>
    </source>
</reference>
<accession>A0AAV7FA67</accession>
<dbReference type="Proteomes" id="UP000825729">
    <property type="component" value="Unassembled WGS sequence"/>
</dbReference>
<gene>
    <name evidence="2" type="ORF">H6P81_001464</name>
</gene>
<evidence type="ECO:0000256" key="1">
    <source>
        <dbReference type="SAM" id="MobiDB-lite"/>
    </source>
</evidence>
<feature type="region of interest" description="Disordered" evidence="1">
    <location>
        <begin position="65"/>
        <end position="116"/>
    </location>
</feature>
<sequence>MFREEATNSTSGHRRPVKSDSFETSYHQRLKTICEALIRSIKIFHLGAVVLESFGVQISFSKQEKDNKKVSTNVSDPPEKGIDDTRSRAPCRKRQLASESRQRISLSSITEPRKSS</sequence>